<dbReference type="PANTHER" id="PTHR33202:SF2">
    <property type="entry name" value="FERRIC UPTAKE REGULATION PROTEIN"/>
    <property type="match status" value="1"/>
</dbReference>
<evidence type="ECO:0000256" key="5">
    <source>
        <dbReference type="ARBA" id="ARBA00022490"/>
    </source>
</evidence>
<evidence type="ECO:0000256" key="13">
    <source>
        <dbReference type="PIRSR" id="PIRSR602481-1"/>
    </source>
</evidence>
<accession>A0A4Z0FA51</accession>
<keyword evidence="9 14" id="KW-0408">Iron</keyword>
<dbReference type="GO" id="GO:0045892">
    <property type="term" value="P:negative regulation of DNA-templated transcription"/>
    <property type="evidence" value="ECO:0007669"/>
    <property type="project" value="TreeGrafter"/>
</dbReference>
<dbReference type="FunFam" id="1.10.10.10:FF:000007">
    <property type="entry name" value="Ferric uptake regulation protein"/>
    <property type="match status" value="1"/>
</dbReference>
<evidence type="ECO:0000256" key="9">
    <source>
        <dbReference type="ARBA" id="ARBA00023004"/>
    </source>
</evidence>
<dbReference type="InterPro" id="IPR036388">
    <property type="entry name" value="WH-like_DNA-bd_sf"/>
</dbReference>
<dbReference type="GO" id="GO:1900705">
    <property type="term" value="P:negative regulation of siderophore biosynthetic process"/>
    <property type="evidence" value="ECO:0007669"/>
    <property type="project" value="TreeGrafter"/>
</dbReference>
<feature type="binding site" evidence="14">
    <location>
        <position position="128"/>
    </location>
    <ligand>
        <name>Fe cation</name>
        <dbReference type="ChEBI" id="CHEBI:24875"/>
    </ligand>
</feature>
<dbReference type="GO" id="GO:0005829">
    <property type="term" value="C:cytosol"/>
    <property type="evidence" value="ECO:0007669"/>
    <property type="project" value="TreeGrafter"/>
</dbReference>
<evidence type="ECO:0000256" key="10">
    <source>
        <dbReference type="ARBA" id="ARBA00023015"/>
    </source>
</evidence>
<feature type="binding site" evidence="14">
    <location>
        <position position="92"/>
    </location>
    <ligand>
        <name>Fe cation</name>
        <dbReference type="ChEBI" id="CHEBI:24875"/>
    </ligand>
</feature>
<dbReference type="InterPro" id="IPR002481">
    <property type="entry name" value="FUR"/>
</dbReference>
<dbReference type="Pfam" id="PF01475">
    <property type="entry name" value="FUR"/>
    <property type="match status" value="1"/>
</dbReference>
<dbReference type="EMBL" id="SRIO01000009">
    <property type="protein sequence ID" value="TFZ82490.1"/>
    <property type="molecule type" value="Genomic_DNA"/>
</dbReference>
<feature type="binding site" evidence="13">
    <location>
        <position position="136"/>
    </location>
    <ligand>
        <name>Zn(2+)</name>
        <dbReference type="ChEBI" id="CHEBI:29105"/>
    </ligand>
</feature>
<dbReference type="GO" id="GO:0000976">
    <property type="term" value="F:transcription cis-regulatory region binding"/>
    <property type="evidence" value="ECO:0007669"/>
    <property type="project" value="TreeGrafter"/>
</dbReference>
<evidence type="ECO:0000256" key="6">
    <source>
        <dbReference type="ARBA" id="ARBA00022491"/>
    </source>
</evidence>
<sequence length="159" mass="17704">MESSKLESKDIRKVGLKVTLPRLKILEMLESGDSRHMSAEDLYKALLESGEEIGLATVYRVLTQFESAGLVNRLNFESGHSVFEINQGKHHDHMLCIKCGRVDEFIDDAIEARQAAIAERMGYDMTDHSLYIYGVCPDCRAEGTSSYTVPDGEDEAAAD</sequence>
<keyword evidence="10 15" id="KW-0805">Transcription regulation</keyword>
<evidence type="ECO:0000256" key="4">
    <source>
        <dbReference type="ARBA" id="ARBA00020910"/>
    </source>
</evidence>
<gene>
    <name evidence="15 16" type="primary">fur</name>
    <name evidence="16" type="ORF">E4680_08400</name>
</gene>
<comment type="subunit">
    <text evidence="3 15">Homodimer.</text>
</comment>
<dbReference type="OrthoDB" id="8659436at2"/>
<evidence type="ECO:0000256" key="2">
    <source>
        <dbReference type="ARBA" id="ARBA00007957"/>
    </source>
</evidence>
<evidence type="ECO:0000256" key="12">
    <source>
        <dbReference type="ARBA" id="ARBA00023163"/>
    </source>
</evidence>
<comment type="subcellular location">
    <subcellularLocation>
        <location evidence="1 15">Cytoplasm</location>
    </subcellularLocation>
</comment>
<dbReference type="FunFam" id="3.30.1490.190:FF:000001">
    <property type="entry name" value="Ferric uptake regulation protein"/>
    <property type="match status" value="1"/>
</dbReference>
<evidence type="ECO:0000256" key="11">
    <source>
        <dbReference type="ARBA" id="ARBA00023125"/>
    </source>
</evidence>
<comment type="similarity">
    <text evidence="2 15">Belongs to the Fur family.</text>
</comment>
<keyword evidence="8 13" id="KW-0862">Zinc</keyword>
<evidence type="ECO:0000256" key="1">
    <source>
        <dbReference type="ARBA" id="ARBA00004496"/>
    </source>
</evidence>
<proteinExistence type="inferred from homology"/>
<comment type="cofactor">
    <cofactor evidence="14">
        <name>Mn(2+)</name>
        <dbReference type="ChEBI" id="CHEBI:29035"/>
    </cofactor>
    <cofactor evidence="14">
        <name>Fe(2+)</name>
        <dbReference type="ChEBI" id="CHEBI:29033"/>
    </cofactor>
    <text evidence="14">Binds 1 Mn(2+) or Fe(2+) ion per subunit.</text>
</comment>
<feature type="binding site" evidence="14">
    <location>
        <position position="111"/>
    </location>
    <ligand>
        <name>Fe cation</name>
        <dbReference type="ChEBI" id="CHEBI:24875"/>
    </ligand>
</feature>
<dbReference type="GO" id="GO:0008270">
    <property type="term" value="F:zinc ion binding"/>
    <property type="evidence" value="ECO:0007669"/>
    <property type="project" value="TreeGrafter"/>
</dbReference>
<keyword evidence="11 15" id="KW-0238">DNA-binding</keyword>
<dbReference type="InterPro" id="IPR043135">
    <property type="entry name" value="Fur_C"/>
</dbReference>
<dbReference type="NCBIfam" id="NF006999">
    <property type="entry name" value="PRK09462.1"/>
    <property type="match status" value="1"/>
</dbReference>
<feature type="binding site" evidence="13">
    <location>
        <position position="96"/>
    </location>
    <ligand>
        <name>Zn(2+)</name>
        <dbReference type="ChEBI" id="CHEBI:29105"/>
    </ligand>
</feature>
<dbReference type="Proteomes" id="UP000297890">
    <property type="component" value="Unassembled WGS sequence"/>
</dbReference>
<feature type="binding site" evidence="13">
    <location>
        <position position="139"/>
    </location>
    <ligand>
        <name>Zn(2+)</name>
        <dbReference type="ChEBI" id="CHEBI:29105"/>
    </ligand>
</feature>
<evidence type="ECO:0000256" key="7">
    <source>
        <dbReference type="ARBA" id="ARBA00022723"/>
    </source>
</evidence>
<dbReference type="Gene3D" id="1.10.10.10">
    <property type="entry name" value="Winged helix-like DNA-binding domain superfamily/Winged helix DNA-binding domain"/>
    <property type="match status" value="1"/>
</dbReference>
<dbReference type="InterPro" id="IPR036390">
    <property type="entry name" value="WH_DNA-bd_sf"/>
</dbReference>
<comment type="caution">
    <text evidence="16">The sequence shown here is derived from an EMBL/GenBank/DDBJ whole genome shotgun (WGS) entry which is preliminary data.</text>
</comment>
<feature type="binding site" evidence="13">
    <location>
        <position position="99"/>
    </location>
    <ligand>
        <name>Zn(2+)</name>
        <dbReference type="ChEBI" id="CHEBI:29105"/>
    </ligand>
</feature>
<dbReference type="Gene3D" id="3.30.1490.190">
    <property type="match status" value="1"/>
</dbReference>
<evidence type="ECO:0000256" key="3">
    <source>
        <dbReference type="ARBA" id="ARBA00011738"/>
    </source>
</evidence>
<organism evidence="16 17">
    <name type="scientific">Candidatus Macondimonas diazotrophica</name>
    <dbReference type="NCBI Taxonomy" id="2305248"/>
    <lineage>
        <taxon>Bacteria</taxon>
        <taxon>Pseudomonadati</taxon>
        <taxon>Pseudomonadota</taxon>
        <taxon>Gammaproteobacteria</taxon>
        <taxon>Chromatiales</taxon>
        <taxon>Ectothiorhodospiraceae</taxon>
        <taxon>Candidatus Macondimonas</taxon>
    </lineage>
</organism>
<reference evidence="16 17" key="1">
    <citation type="journal article" date="2019" name="ISME J.">
        <title>Candidatus Macondimonas diazotrophica, a novel gammaproteobacterial genus dominating crude-oil-contaminated coastal sediments.</title>
        <authorList>
            <person name="Karthikeyan S."/>
            <person name="Konstantinidis K."/>
        </authorList>
    </citation>
    <scope>NUCLEOTIDE SEQUENCE [LARGE SCALE GENOMIC DNA]</scope>
    <source>
        <strain evidence="16 17">KTK01</strain>
    </source>
</reference>
<evidence type="ECO:0000313" key="16">
    <source>
        <dbReference type="EMBL" id="TFZ82490.1"/>
    </source>
</evidence>
<evidence type="ECO:0000256" key="14">
    <source>
        <dbReference type="PIRSR" id="PIRSR602481-2"/>
    </source>
</evidence>
<comment type="cofactor">
    <cofactor evidence="13">
        <name>Zn(2+)</name>
        <dbReference type="ChEBI" id="CHEBI:29105"/>
    </cofactor>
    <text evidence="13">Binds 1 zinc ion per subunit.</text>
</comment>
<evidence type="ECO:0000256" key="8">
    <source>
        <dbReference type="ARBA" id="ARBA00022833"/>
    </source>
</evidence>
<keyword evidence="7 13" id="KW-0479">Metal-binding</keyword>
<dbReference type="PANTHER" id="PTHR33202">
    <property type="entry name" value="ZINC UPTAKE REGULATION PROTEIN"/>
    <property type="match status" value="1"/>
</dbReference>
<evidence type="ECO:0000313" key="17">
    <source>
        <dbReference type="Proteomes" id="UP000297890"/>
    </source>
</evidence>
<dbReference type="CDD" id="cd07153">
    <property type="entry name" value="Fur_like"/>
    <property type="match status" value="1"/>
</dbReference>
<dbReference type="GO" id="GO:0003700">
    <property type="term" value="F:DNA-binding transcription factor activity"/>
    <property type="evidence" value="ECO:0007669"/>
    <property type="project" value="UniProtKB-UniRule"/>
</dbReference>
<dbReference type="AlphaFoldDB" id="A0A4Z0FA51"/>
<dbReference type="SUPFAM" id="SSF46785">
    <property type="entry name" value="Winged helix' DNA-binding domain"/>
    <property type="match status" value="1"/>
</dbReference>
<keyword evidence="12 15" id="KW-0804">Transcription</keyword>
<keyword evidence="17" id="KW-1185">Reference proteome</keyword>
<feature type="binding site" evidence="14">
    <location>
        <position position="90"/>
    </location>
    <ligand>
        <name>Fe cation</name>
        <dbReference type="ChEBI" id="CHEBI:24875"/>
    </ligand>
</feature>
<keyword evidence="5 15" id="KW-0963">Cytoplasm</keyword>
<evidence type="ECO:0000256" key="15">
    <source>
        <dbReference type="RuleBase" id="RU364037"/>
    </source>
</evidence>
<protein>
    <recommendedName>
        <fullName evidence="4 15">Ferric uptake regulation protein</fullName>
    </recommendedName>
</protein>
<name>A0A4Z0FA51_9GAMM</name>
<keyword evidence="6 15" id="KW-0678">Repressor</keyword>